<feature type="compositionally biased region" description="Polar residues" evidence="1">
    <location>
        <begin position="237"/>
        <end position="249"/>
    </location>
</feature>
<dbReference type="Gene3D" id="2.60.120.740">
    <property type="match status" value="1"/>
</dbReference>
<dbReference type="PANTHER" id="PTHR48422">
    <property type="entry name" value="PROTEIN EVA-1 HOMOLOG B-RELATED"/>
    <property type="match status" value="1"/>
</dbReference>
<dbReference type="AlphaFoldDB" id="A0A1Y1N7F0"/>
<proteinExistence type="predicted"/>
<organism evidence="3">
    <name type="scientific">Photinus pyralis</name>
    <name type="common">Common eastern firefly</name>
    <name type="synonym">Lampyris pyralis</name>
    <dbReference type="NCBI Taxonomy" id="7054"/>
    <lineage>
        <taxon>Eukaryota</taxon>
        <taxon>Metazoa</taxon>
        <taxon>Ecdysozoa</taxon>
        <taxon>Arthropoda</taxon>
        <taxon>Hexapoda</taxon>
        <taxon>Insecta</taxon>
        <taxon>Pterygota</taxon>
        <taxon>Neoptera</taxon>
        <taxon>Endopterygota</taxon>
        <taxon>Coleoptera</taxon>
        <taxon>Polyphaga</taxon>
        <taxon>Elateriformia</taxon>
        <taxon>Elateroidea</taxon>
        <taxon>Lampyridae</taxon>
        <taxon>Lampyrinae</taxon>
        <taxon>Photinus</taxon>
    </lineage>
</organism>
<dbReference type="InterPro" id="IPR052461">
    <property type="entry name" value="EVA1_A/B"/>
</dbReference>
<protein>
    <recommendedName>
        <fullName evidence="4">SUEL-type lectin domain-containing protein</fullName>
    </recommendedName>
</protein>
<name>A0A1Y1N7F0_PHOPY</name>
<reference evidence="3" key="1">
    <citation type="journal article" date="2016" name="Sci. Rep.">
        <title>Molecular characterization of firefly nuptial gifts: a multi-omics approach sheds light on postcopulatory sexual selection.</title>
        <authorList>
            <person name="Al-Wathiqui N."/>
            <person name="Fallon T.R."/>
            <person name="South A."/>
            <person name="Weng J.K."/>
            <person name="Lewis S.M."/>
        </authorList>
    </citation>
    <scope>NUCLEOTIDE SEQUENCE</scope>
</reference>
<sequence>MKLCHGKRTCDVLADIKTFGSPCRPESRMYLKVIYTCVPRKVLKEQFEGQPEPDELNNEMENSDTDDDFENYDAGDEFIRESAASPSSPNIGGPTSGDNATRDSADNIRNPPLITQKEQDTENQERLYLYLILSVTAAVVLCLILLVGRLLVQRQHARREAKFHANAAADHSLPNCFTDDISEIDVDIDLPPTNPVPVPNVAVHTSTPMETVAEVVRYPHIYTHTLRRQPETDAPRSLSSTSNTQYYYE</sequence>
<accession>A0A1Y1N7F0</accession>
<evidence type="ECO:0000256" key="1">
    <source>
        <dbReference type="SAM" id="MobiDB-lite"/>
    </source>
</evidence>
<dbReference type="EMBL" id="GEZM01010831">
    <property type="protein sequence ID" value="JAV93791.1"/>
    <property type="molecule type" value="Transcribed_RNA"/>
</dbReference>
<evidence type="ECO:0000313" key="3">
    <source>
        <dbReference type="EMBL" id="JAV93791.1"/>
    </source>
</evidence>
<keyword evidence="2" id="KW-0812">Transmembrane</keyword>
<dbReference type="PANTHER" id="PTHR48422:SF1">
    <property type="entry name" value="PROTEIN EVA-1 HOMOLOG A"/>
    <property type="match status" value="1"/>
</dbReference>
<feature type="region of interest" description="Disordered" evidence="1">
    <location>
        <begin position="47"/>
        <end position="120"/>
    </location>
</feature>
<feature type="compositionally biased region" description="Acidic residues" evidence="1">
    <location>
        <begin position="51"/>
        <end position="76"/>
    </location>
</feature>
<evidence type="ECO:0000256" key="2">
    <source>
        <dbReference type="SAM" id="Phobius"/>
    </source>
</evidence>
<feature type="region of interest" description="Disordered" evidence="1">
    <location>
        <begin position="226"/>
        <end position="249"/>
    </location>
</feature>
<dbReference type="InterPro" id="IPR043159">
    <property type="entry name" value="Lectin_gal-bd_sf"/>
</dbReference>
<keyword evidence="2" id="KW-1133">Transmembrane helix</keyword>
<keyword evidence="2" id="KW-0472">Membrane</keyword>
<dbReference type="CDD" id="cd22829">
    <property type="entry name" value="Gal_Rha_Lectin_EVA1_EVA1C_rpt2"/>
    <property type="match status" value="1"/>
</dbReference>
<evidence type="ECO:0008006" key="4">
    <source>
        <dbReference type="Google" id="ProtNLM"/>
    </source>
</evidence>
<feature type="transmembrane region" description="Helical" evidence="2">
    <location>
        <begin position="127"/>
        <end position="152"/>
    </location>
</feature>